<organism evidence="2 3">
    <name type="scientific">Aquisphaera giovannonii</name>
    <dbReference type="NCBI Taxonomy" id="406548"/>
    <lineage>
        <taxon>Bacteria</taxon>
        <taxon>Pseudomonadati</taxon>
        <taxon>Planctomycetota</taxon>
        <taxon>Planctomycetia</taxon>
        <taxon>Isosphaerales</taxon>
        <taxon>Isosphaeraceae</taxon>
        <taxon>Aquisphaera</taxon>
    </lineage>
</organism>
<sequence>MLRASPRAYPAGLRYGGWDAFPLKVGGGPPRPPDTSGMSPVATSRPDDDYGSLAYFRQAASMATAFAAWGWSRMR</sequence>
<dbReference type="KEGG" id="agv:OJF2_65520"/>
<name>A0A5B9WBH6_9BACT</name>
<dbReference type="Proteomes" id="UP000324233">
    <property type="component" value="Chromosome"/>
</dbReference>
<keyword evidence="3" id="KW-1185">Reference proteome</keyword>
<feature type="region of interest" description="Disordered" evidence="1">
    <location>
        <begin position="24"/>
        <end position="43"/>
    </location>
</feature>
<protein>
    <submittedName>
        <fullName evidence="2">Uncharacterized protein</fullName>
    </submittedName>
</protein>
<evidence type="ECO:0000313" key="3">
    <source>
        <dbReference type="Proteomes" id="UP000324233"/>
    </source>
</evidence>
<proteinExistence type="predicted"/>
<dbReference type="EMBL" id="CP042997">
    <property type="protein sequence ID" value="QEH37956.1"/>
    <property type="molecule type" value="Genomic_DNA"/>
</dbReference>
<gene>
    <name evidence="2" type="ORF">OJF2_65520</name>
</gene>
<accession>A0A5B9WBH6</accession>
<dbReference type="AlphaFoldDB" id="A0A5B9WBH6"/>
<evidence type="ECO:0000313" key="2">
    <source>
        <dbReference type="EMBL" id="QEH37956.1"/>
    </source>
</evidence>
<reference evidence="2 3" key="1">
    <citation type="submission" date="2019-08" db="EMBL/GenBank/DDBJ databases">
        <title>Deep-cultivation of Planctomycetes and their phenomic and genomic characterization uncovers novel biology.</title>
        <authorList>
            <person name="Wiegand S."/>
            <person name="Jogler M."/>
            <person name="Boedeker C."/>
            <person name="Pinto D."/>
            <person name="Vollmers J."/>
            <person name="Rivas-Marin E."/>
            <person name="Kohn T."/>
            <person name="Peeters S.H."/>
            <person name="Heuer A."/>
            <person name="Rast P."/>
            <person name="Oberbeckmann S."/>
            <person name="Bunk B."/>
            <person name="Jeske O."/>
            <person name="Meyerdierks A."/>
            <person name="Storesund J.E."/>
            <person name="Kallscheuer N."/>
            <person name="Luecker S."/>
            <person name="Lage O.M."/>
            <person name="Pohl T."/>
            <person name="Merkel B.J."/>
            <person name="Hornburger P."/>
            <person name="Mueller R.-W."/>
            <person name="Bruemmer F."/>
            <person name="Labrenz M."/>
            <person name="Spormann A.M."/>
            <person name="Op den Camp H."/>
            <person name="Overmann J."/>
            <person name="Amann R."/>
            <person name="Jetten M.S.M."/>
            <person name="Mascher T."/>
            <person name="Medema M.H."/>
            <person name="Devos D.P."/>
            <person name="Kaster A.-K."/>
            <person name="Ovreas L."/>
            <person name="Rohde M."/>
            <person name="Galperin M.Y."/>
            <person name="Jogler C."/>
        </authorList>
    </citation>
    <scope>NUCLEOTIDE SEQUENCE [LARGE SCALE GENOMIC DNA]</scope>
    <source>
        <strain evidence="2 3">OJF2</strain>
    </source>
</reference>
<evidence type="ECO:0000256" key="1">
    <source>
        <dbReference type="SAM" id="MobiDB-lite"/>
    </source>
</evidence>